<keyword evidence="2" id="KW-1185">Reference proteome</keyword>
<reference evidence="1 2" key="1">
    <citation type="journal article" date="2013" name="BMC Genomics">
        <title>Reconstruction of the lipid metabolism for the microalga Monoraphidium neglectum from its genome sequence reveals characteristics suitable for biofuel production.</title>
        <authorList>
            <person name="Bogen C."/>
            <person name="Al-Dilaimi A."/>
            <person name="Albersmeier A."/>
            <person name="Wichmann J."/>
            <person name="Grundmann M."/>
            <person name="Rupp O."/>
            <person name="Lauersen K.J."/>
            <person name="Blifernez-Klassen O."/>
            <person name="Kalinowski J."/>
            <person name="Goesmann A."/>
            <person name="Mussgnug J.H."/>
            <person name="Kruse O."/>
        </authorList>
    </citation>
    <scope>NUCLEOTIDE SEQUENCE [LARGE SCALE GENOMIC DNA]</scope>
    <source>
        <strain evidence="1 2">SAG 48.87</strain>
    </source>
</reference>
<sequence length="156" mass="15889">MIDAGPDIVVGTDPATGKATTDITLTLGGYTASDITTNNVNCTLKTGTTWTCRNLVAGDTVVTFAGNKAGCEQADTVEIAVVDCAGYVLDAGPDLTVEPDAVTGTGSTDVTLTLGSYPASDVTVDNANCTFKTGTTWTCRNLVAGDTVVTFSVTYA</sequence>
<proteinExistence type="predicted"/>
<dbReference type="EMBL" id="KK102717">
    <property type="protein sequence ID" value="KIY97085.1"/>
    <property type="molecule type" value="Genomic_DNA"/>
</dbReference>
<name>A0A0D2MR68_9CHLO</name>
<dbReference type="RefSeq" id="XP_013896105.1">
    <property type="nucleotide sequence ID" value="XM_014040651.1"/>
</dbReference>
<protein>
    <submittedName>
        <fullName evidence="1">Uncharacterized protein</fullName>
    </submittedName>
</protein>
<dbReference type="Proteomes" id="UP000054498">
    <property type="component" value="Unassembled WGS sequence"/>
</dbReference>
<dbReference type="KEGG" id="mng:MNEG_10878"/>
<gene>
    <name evidence="1" type="ORF">MNEG_10878</name>
</gene>
<evidence type="ECO:0000313" key="1">
    <source>
        <dbReference type="EMBL" id="KIY97085.1"/>
    </source>
</evidence>
<dbReference type="AlphaFoldDB" id="A0A0D2MR68"/>
<accession>A0A0D2MR68</accession>
<feature type="non-terminal residue" evidence="1">
    <location>
        <position position="156"/>
    </location>
</feature>
<organism evidence="1 2">
    <name type="scientific">Monoraphidium neglectum</name>
    <dbReference type="NCBI Taxonomy" id="145388"/>
    <lineage>
        <taxon>Eukaryota</taxon>
        <taxon>Viridiplantae</taxon>
        <taxon>Chlorophyta</taxon>
        <taxon>core chlorophytes</taxon>
        <taxon>Chlorophyceae</taxon>
        <taxon>CS clade</taxon>
        <taxon>Sphaeropleales</taxon>
        <taxon>Selenastraceae</taxon>
        <taxon>Monoraphidium</taxon>
    </lineage>
</organism>
<dbReference type="GeneID" id="25728084"/>
<evidence type="ECO:0000313" key="2">
    <source>
        <dbReference type="Proteomes" id="UP000054498"/>
    </source>
</evidence>